<dbReference type="PROSITE" id="PS50850">
    <property type="entry name" value="MFS"/>
    <property type="match status" value="1"/>
</dbReference>
<dbReference type="Pfam" id="PF07690">
    <property type="entry name" value="MFS_1"/>
    <property type="match status" value="1"/>
</dbReference>
<keyword evidence="3 6" id="KW-1133">Transmembrane helix</keyword>
<dbReference type="PANTHER" id="PTHR23501:SF198">
    <property type="entry name" value="AZOLE RESISTANCE PROTEIN 1-RELATED"/>
    <property type="match status" value="1"/>
</dbReference>
<feature type="region of interest" description="Disordered" evidence="5">
    <location>
        <begin position="1"/>
        <end position="31"/>
    </location>
</feature>
<feature type="transmembrane region" description="Helical" evidence="6">
    <location>
        <begin position="410"/>
        <end position="432"/>
    </location>
</feature>
<feature type="transmembrane region" description="Helical" evidence="6">
    <location>
        <begin position="118"/>
        <end position="136"/>
    </location>
</feature>
<dbReference type="Proteomes" id="UP001220324">
    <property type="component" value="Unassembled WGS sequence"/>
</dbReference>
<gene>
    <name evidence="8" type="ORF">N7494_012409</name>
</gene>
<evidence type="ECO:0000313" key="9">
    <source>
        <dbReference type="Proteomes" id="UP001220324"/>
    </source>
</evidence>
<evidence type="ECO:0000256" key="1">
    <source>
        <dbReference type="ARBA" id="ARBA00004141"/>
    </source>
</evidence>
<evidence type="ECO:0000256" key="3">
    <source>
        <dbReference type="ARBA" id="ARBA00022989"/>
    </source>
</evidence>
<feature type="transmembrane region" description="Helical" evidence="6">
    <location>
        <begin position="88"/>
        <end position="106"/>
    </location>
</feature>
<dbReference type="InterPro" id="IPR020846">
    <property type="entry name" value="MFS_dom"/>
</dbReference>
<keyword evidence="2 6" id="KW-0812">Transmembrane</keyword>
<name>A0AAD6CLM2_9EURO</name>
<dbReference type="AlphaFoldDB" id="A0AAD6CLM2"/>
<feature type="transmembrane region" description="Helical" evidence="6">
    <location>
        <begin position="518"/>
        <end position="536"/>
    </location>
</feature>
<dbReference type="GO" id="GO:0005886">
    <property type="term" value="C:plasma membrane"/>
    <property type="evidence" value="ECO:0007669"/>
    <property type="project" value="TreeGrafter"/>
</dbReference>
<feature type="transmembrane region" description="Helical" evidence="6">
    <location>
        <begin position="48"/>
        <end position="68"/>
    </location>
</feature>
<feature type="transmembrane region" description="Helical" evidence="6">
    <location>
        <begin position="142"/>
        <end position="163"/>
    </location>
</feature>
<dbReference type="PANTHER" id="PTHR23501">
    <property type="entry name" value="MAJOR FACILITATOR SUPERFAMILY"/>
    <property type="match status" value="1"/>
</dbReference>
<dbReference type="EMBL" id="JAQIZZ010000008">
    <property type="protein sequence ID" value="KAJ5525759.1"/>
    <property type="molecule type" value="Genomic_DNA"/>
</dbReference>
<sequence length="547" mass="59147">MELQHIGKPDEAAQKFTHSQEQPISDAESEAAAQGDGMSENIHSLNGIRFALLFTCILLGSFFIGYDTSCIATLTPAITDQFDALNNLGWYQIAYLLAESATMLIYGQLYSSYSMKTLYMASFSVFVLGSVLSAAAPTSPVFILGRALSGLGAAGILAGMNIIIAHTTTLQQRPIYSAITGGVECIALVFGPFISGVIAHYSNWRVSFYIIIPFGVLIIALIFFSVGHIRRSDNAHVNSKDRLRRIDWTGFAMNVPMTLCLVLGLQWAGNTYSWANWRIILLLVVAAVLLAIFLLVEYRAGDESMVPLKMLRQRSVAFASLITFCNFAHLAVIAYYLPIYFQAVRGASTLASGLMYLPLAVALAISALAGGPLTTYVGYYNPTLIFGSIFMTVGSGLITTLRPDTGPGKWISFQIIYGIGIGLAFQPPYIAVQTVLPDSMVPTALVMLSFAQQFGGIIILSIAQNVFLSRLTHNLTTQVPGLNPSDVLGSGALGLIDRIPVQFRDQVLAAYNGALVDVLYIALGLTCLVVVSTLGIEWKSVKQRKKG</sequence>
<evidence type="ECO:0000256" key="4">
    <source>
        <dbReference type="ARBA" id="ARBA00023136"/>
    </source>
</evidence>
<dbReference type="Gene3D" id="1.20.1250.20">
    <property type="entry name" value="MFS general substrate transporter like domains"/>
    <property type="match status" value="2"/>
</dbReference>
<evidence type="ECO:0000256" key="5">
    <source>
        <dbReference type="SAM" id="MobiDB-lite"/>
    </source>
</evidence>
<proteinExistence type="predicted"/>
<evidence type="ECO:0000313" key="8">
    <source>
        <dbReference type="EMBL" id="KAJ5525759.1"/>
    </source>
</evidence>
<feature type="transmembrane region" description="Helical" evidence="6">
    <location>
        <begin position="275"/>
        <end position="296"/>
    </location>
</feature>
<feature type="transmembrane region" description="Helical" evidence="6">
    <location>
        <begin position="377"/>
        <end position="398"/>
    </location>
</feature>
<dbReference type="FunFam" id="1.20.1250.20:FF:000196">
    <property type="entry name" value="MFS toxin efflux pump (AflT)"/>
    <property type="match status" value="1"/>
</dbReference>
<keyword evidence="9" id="KW-1185">Reference proteome</keyword>
<comment type="subcellular location">
    <subcellularLocation>
        <location evidence="1">Membrane</location>
        <topology evidence="1">Multi-pass membrane protein</topology>
    </subcellularLocation>
</comment>
<feature type="transmembrane region" description="Helical" evidence="6">
    <location>
        <begin position="248"/>
        <end position="269"/>
    </location>
</feature>
<feature type="domain" description="Major facilitator superfamily (MFS) profile" evidence="7">
    <location>
        <begin position="53"/>
        <end position="539"/>
    </location>
</feature>
<feature type="transmembrane region" description="Helical" evidence="6">
    <location>
        <begin position="175"/>
        <end position="194"/>
    </location>
</feature>
<feature type="transmembrane region" description="Helical" evidence="6">
    <location>
        <begin position="349"/>
        <end position="370"/>
    </location>
</feature>
<accession>A0AAD6CLM2</accession>
<dbReference type="InterPro" id="IPR011701">
    <property type="entry name" value="MFS"/>
</dbReference>
<dbReference type="GO" id="GO:0022857">
    <property type="term" value="F:transmembrane transporter activity"/>
    <property type="evidence" value="ECO:0007669"/>
    <property type="project" value="InterPro"/>
</dbReference>
<feature type="compositionally biased region" description="Basic and acidic residues" evidence="5">
    <location>
        <begin position="1"/>
        <end position="13"/>
    </location>
</feature>
<feature type="transmembrane region" description="Helical" evidence="6">
    <location>
        <begin position="206"/>
        <end position="227"/>
    </location>
</feature>
<reference evidence="8 9" key="1">
    <citation type="journal article" date="2023" name="IMA Fungus">
        <title>Comparative genomic study of the Penicillium genus elucidates a diverse pangenome and 15 lateral gene transfer events.</title>
        <authorList>
            <person name="Petersen C."/>
            <person name="Sorensen T."/>
            <person name="Nielsen M.R."/>
            <person name="Sondergaard T.E."/>
            <person name="Sorensen J.L."/>
            <person name="Fitzpatrick D.A."/>
            <person name="Frisvad J.C."/>
            <person name="Nielsen K.L."/>
        </authorList>
    </citation>
    <scope>NUCLEOTIDE SEQUENCE [LARGE SCALE GENOMIC DNA]</scope>
    <source>
        <strain evidence="8 9">IBT 35679</strain>
    </source>
</reference>
<dbReference type="SUPFAM" id="SSF103473">
    <property type="entry name" value="MFS general substrate transporter"/>
    <property type="match status" value="2"/>
</dbReference>
<evidence type="ECO:0000259" key="7">
    <source>
        <dbReference type="PROSITE" id="PS50850"/>
    </source>
</evidence>
<organism evidence="8 9">
    <name type="scientific">Penicillium frequentans</name>
    <dbReference type="NCBI Taxonomy" id="3151616"/>
    <lineage>
        <taxon>Eukaryota</taxon>
        <taxon>Fungi</taxon>
        <taxon>Dikarya</taxon>
        <taxon>Ascomycota</taxon>
        <taxon>Pezizomycotina</taxon>
        <taxon>Eurotiomycetes</taxon>
        <taxon>Eurotiomycetidae</taxon>
        <taxon>Eurotiales</taxon>
        <taxon>Aspergillaceae</taxon>
        <taxon>Penicillium</taxon>
    </lineage>
</organism>
<keyword evidence="4 6" id="KW-0472">Membrane</keyword>
<feature type="transmembrane region" description="Helical" evidence="6">
    <location>
        <begin position="316"/>
        <end position="337"/>
    </location>
</feature>
<dbReference type="CDD" id="cd17502">
    <property type="entry name" value="MFS_Azr1_MDR_like"/>
    <property type="match status" value="1"/>
</dbReference>
<feature type="transmembrane region" description="Helical" evidence="6">
    <location>
        <begin position="444"/>
        <end position="463"/>
    </location>
</feature>
<evidence type="ECO:0000256" key="2">
    <source>
        <dbReference type="ARBA" id="ARBA00022692"/>
    </source>
</evidence>
<evidence type="ECO:0000256" key="6">
    <source>
        <dbReference type="SAM" id="Phobius"/>
    </source>
</evidence>
<protein>
    <recommendedName>
        <fullName evidence="7">Major facilitator superfamily (MFS) profile domain-containing protein</fullName>
    </recommendedName>
</protein>
<comment type="caution">
    <text evidence="8">The sequence shown here is derived from an EMBL/GenBank/DDBJ whole genome shotgun (WGS) entry which is preliminary data.</text>
</comment>
<dbReference type="InterPro" id="IPR036259">
    <property type="entry name" value="MFS_trans_sf"/>
</dbReference>